<evidence type="ECO:0000256" key="1">
    <source>
        <dbReference type="SAM" id="SignalP"/>
    </source>
</evidence>
<protein>
    <submittedName>
        <fullName evidence="2">BgTH12-00047</fullName>
    </submittedName>
</protein>
<evidence type="ECO:0000313" key="2">
    <source>
        <dbReference type="EMBL" id="CAD6504538.1"/>
    </source>
</evidence>
<feature type="chain" id="PRO_5040877247" evidence="1">
    <location>
        <begin position="21"/>
        <end position="103"/>
    </location>
</feature>
<evidence type="ECO:0000313" key="3">
    <source>
        <dbReference type="Proteomes" id="UP000683417"/>
    </source>
</evidence>
<gene>
    <name evidence="2" type="ORF">BGTH12_LOCUS5896</name>
</gene>
<name>A0A9W4D5H8_BLUGR</name>
<dbReference type="EMBL" id="CAJHIT010000009">
    <property type="protein sequence ID" value="CAD6504538.1"/>
    <property type="molecule type" value="Genomic_DNA"/>
</dbReference>
<comment type="caution">
    <text evidence="2">The sequence shown here is derived from an EMBL/GenBank/DDBJ whole genome shotgun (WGS) entry which is preliminary data.</text>
</comment>
<keyword evidence="1" id="KW-0732">Signal</keyword>
<proteinExistence type="predicted"/>
<sequence length="103" mass="11504">MKITPPSITLFLSLLVPAIALSEFDCDGVIIPMHLVIEAINADIHEKNGRSNYLGNADLILESRNARIHFRLDSDPYWRSWVEYGSEGQVLSVKSSYGECTGH</sequence>
<reference evidence="2" key="1">
    <citation type="submission" date="2020-10" db="EMBL/GenBank/DDBJ databases">
        <authorList>
            <person name="Muller C M."/>
        </authorList>
    </citation>
    <scope>NUCLEOTIDE SEQUENCE</scope>
    <source>
        <strain evidence="2">THUN-12</strain>
    </source>
</reference>
<feature type="signal peptide" evidence="1">
    <location>
        <begin position="1"/>
        <end position="20"/>
    </location>
</feature>
<dbReference type="AlphaFoldDB" id="A0A9W4D5H8"/>
<dbReference type="Proteomes" id="UP000683417">
    <property type="component" value="Unassembled WGS sequence"/>
</dbReference>
<accession>A0A9W4D5H8</accession>
<organism evidence="2 3">
    <name type="scientific">Blumeria graminis f. sp. triticale</name>
    <dbReference type="NCBI Taxonomy" id="1689686"/>
    <lineage>
        <taxon>Eukaryota</taxon>
        <taxon>Fungi</taxon>
        <taxon>Dikarya</taxon>
        <taxon>Ascomycota</taxon>
        <taxon>Pezizomycotina</taxon>
        <taxon>Leotiomycetes</taxon>
        <taxon>Erysiphales</taxon>
        <taxon>Erysiphaceae</taxon>
        <taxon>Blumeria</taxon>
    </lineage>
</organism>